<dbReference type="Gene3D" id="3.40.50.1000">
    <property type="entry name" value="HAD superfamily/HAD-like"/>
    <property type="match status" value="1"/>
</dbReference>
<dbReference type="Gene3D" id="1.10.150.240">
    <property type="entry name" value="Putative phosphatase, domain 2"/>
    <property type="match status" value="1"/>
</dbReference>
<keyword evidence="2" id="KW-1185">Reference proteome</keyword>
<dbReference type="NCBIfam" id="TIGR03351">
    <property type="entry name" value="PhnX-like"/>
    <property type="match status" value="1"/>
</dbReference>
<dbReference type="InterPro" id="IPR050155">
    <property type="entry name" value="HAD-like_hydrolase_sf"/>
</dbReference>
<name>A0ABV6RE64_9MICO</name>
<accession>A0ABV6RE64</accession>
<dbReference type="RefSeq" id="WP_376982203.1">
    <property type="nucleotide sequence ID" value="NZ_JBHLSV010000021.1"/>
</dbReference>
<dbReference type="SUPFAM" id="SSF56784">
    <property type="entry name" value="HAD-like"/>
    <property type="match status" value="1"/>
</dbReference>
<dbReference type="SFLD" id="SFLDS00003">
    <property type="entry name" value="Haloacid_Dehalogenase"/>
    <property type="match status" value="1"/>
</dbReference>
<proteinExistence type="predicted"/>
<dbReference type="InterPro" id="IPR023214">
    <property type="entry name" value="HAD_sf"/>
</dbReference>
<evidence type="ECO:0000313" key="1">
    <source>
        <dbReference type="EMBL" id="MFC0675295.1"/>
    </source>
</evidence>
<dbReference type="SFLD" id="SFLDG01129">
    <property type="entry name" value="C1.5:_HAD__Beta-PGM__Phosphata"/>
    <property type="match status" value="1"/>
</dbReference>
<reference evidence="1 2" key="1">
    <citation type="submission" date="2024-09" db="EMBL/GenBank/DDBJ databases">
        <authorList>
            <person name="Sun Q."/>
            <person name="Mori K."/>
        </authorList>
    </citation>
    <scope>NUCLEOTIDE SEQUENCE [LARGE SCALE GENOMIC DNA]</scope>
    <source>
        <strain evidence="1 2">CICC 10874</strain>
    </source>
</reference>
<sequence>MTAPAALPLPRLVVFDMAGTTIDDRDEVYRVLRAAVQREGARVDDATFQRWMGTEKRAAITNLLDAGGVDPGEELVDRAFAWFLAELTRTYSEAPPVPLPGVVEALAALRGAGIAVGLTTGFSRDIADLILDRMGWSIGEDGLVDAVVCGDEVPQGRPAPDMILRVMQQTGITDATQVLSAGDTAVDVASARAAGVLAVGVLTGHLDREQLAAAGAHLVLEGVASLPAHLGIGACA</sequence>
<protein>
    <submittedName>
        <fullName evidence="1">Phosphonatase-like hydrolase</fullName>
    </submittedName>
</protein>
<dbReference type="InterPro" id="IPR023198">
    <property type="entry name" value="PGP-like_dom2"/>
</dbReference>
<organism evidence="1 2">
    <name type="scientific">Brachybacterium hainanense</name>
    <dbReference type="NCBI Taxonomy" id="1541174"/>
    <lineage>
        <taxon>Bacteria</taxon>
        <taxon>Bacillati</taxon>
        <taxon>Actinomycetota</taxon>
        <taxon>Actinomycetes</taxon>
        <taxon>Micrococcales</taxon>
        <taxon>Dermabacteraceae</taxon>
        <taxon>Brachybacterium</taxon>
    </lineage>
</organism>
<dbReference type="InterPro" id="IPR036412">
    <property type="entry name" value="HAD-like_sf"/>
</dbReference>
<evidence type="ECO:0000313" key="2">
    <source>
        <dbReference type="Proteomes" id="UP001589793"/>
    </source>
</evidence>
<dbReference type="EMBL" id="JBHLSV010000021">
    <property type="protein sequence ID" value="MFC0675295.1"/>
    <property type="molecule type" value="Genomic_DNA"/>
</dbReference>
<dbReference type="Pfam" id="PF00702">
    <property type="entry name" value="Hydrolase"/>
    <property type="match status" value="1"/>
</dbReference>
<gene>
    <name evidence="1" type="ORF">ACFFF6_15125</name>
</gene>
<dbReference type="Proteomes" id="UP001589793">
    <property type="component" value="Unassembled WGS sequence"/>
</dbReference>
<dbReference type="InterPro" id="IPR022468">
    <property type="entry name" value="PhnX-like"/>
</dbReference>
<dbReference type="PANTHER" id="PTHR43434:SF19">
    <property type="entry name" value="PHOSPHONOACETALDEHYDE HYDROLASE"/>
    <property type="match status" value="1"/>
</dbReference>
<comment type="caution">
    <text evidence="1">The sequence shown here is derived from an EMBL/GenBank/DDBJ whole genome shotgun (WGS) entry which is preliminary data.</text>
</comment>
<dbReference type="PANTHER" id="PTHR43434">
    <property type="entry name" value="PHOSPHOGLYCOLATE PHOSPHATASE"/>
    <property type="match status" value="1"/>
</dbReference>